<organism evidence="1 2">
    <name type="scientific">Dryococelus australis</name>
    <dbReference type="NCBI Taxonomy" id="614101"/>
    <lineage>
        <taxon>Eukaryota</taxon>
        <taxon>Metazoa</taxon>
        <taxon>Ecdysozoa</taxon>
        <taxon>Arthropoda</taxon>
        <taxon>Hexapoda</taxon>
        <taxon>Insecta</taxon>
        <taxon>Pterygota</taxon>
        <taxon>Neoptera</taxon>
        <taxon>Polyneoptera</taxon>
        <taxon>Phasmatodea</taxon>
        <taxon>Verophasmatodea</taxon>
        <taxon>Anareolatae</taxon>
        <taxon>Phasmatidae</taxon>
        <taxon>Eurycanthinae</taxon>
        <taxon>Dryococelus</taxon>
    </lineage>
</organism>
<gene>
    <name evidence="1" type="ORF">PR048_032692</name>
</gene>
<comment type="caution">
    <text evidence="1">The sequence shown here is derived from an EMBL/GenBank/DDBJ whole genome shotgun (WGS) entry which is preliminary data.</text>
</comment>
<reference evidence="1 2" key="1">
    <citation type="submission" date="2023-02" db="EMBL/GenBank/DDBJ databases">
        <title>LHISI_Scaffold_Assembly.</title>
        <authorList>
            <person name="Stuart O.P."/>
            <person name="Cleave R."/>
            <person name="Magrath M.J.L."/>
            <person name="Mikheyev A.S."/>
        </authorList>
    </citation>
    <scope>NUCLEOTIDE SEQUENCE [LARGE SCALE GENOMIC DNA]</scope>
    <source>
        <strain evidence="1">Daus_M_001</strain>
        <tissue evidence="1">Leg muscle</tissue>
    </source>
</reference>
<accession>A0ABQ9G5T0</accession>
<evidence type="ECO:0000313" key="2">
    <source>
        <dbReference type="Proteomes" id="UP001159363"/>
    </source>
</evidence>
<protein>
    <submittedName>
        <fullName evidence="1">Uncharacterized protein</fullName>
    </submittedName>
</protein>
<sequence length="67" mass="7507">MAVDEGVKLLPDLNLQSKNAYAVRKFWDSDQDNANNKVKISLVQNIMGSASSRILMTLTIPDEDRNN</sequence>
<dbReference type="Proteomes" id="UP001159363">
    <property type="component" value="Chromosome 15"/>
</dbReference>
<proteinExistence type="predicted"/>
<keyword evidence="2" id="KW-1185">Reference proteome</keyword>
<evidence type="ECO:0000313" key="1">
    <source>
        <dbReference type="EMBL" id="KAJ8866831.1"/>
    </source>
</evidence>
<name>A0ABQ9G5T0_9NEOP</name>
<dbReference type="EMBL" id="JARBHB010000016">
    <property type="protein sequence ID" value="KAJ8866831.1"/>
    <property type="molecule type" value="Genomic_DNA"/>
</dbReference>